<dbReference type="Gene3D" id="3.20.20.100">
    <property type="entry name" value="NADP-dependent oxidoreductase domain"/>
    <property type="match status" value="1"/>
</dbReference>
<evidence type="ECO:0000313" key="1">
    <source>
        <dbReference type="EMBL" id="QBD76229.1"/>
    </source>
</evidence>
<dbReference type="AlphaFoldDB" id="A0A4P6JLW4"/>
<gene>
    <name evidence="1" type="ORF">EPA93_09475</name>
</gene>
<dbReference type="Proteomes" id="UP000290365">
    <property type="component" value="Chromosome"/>
</dbReference>
<dbReference type="InterPro" id="IPR036812">
    <property type="entry name" value="NAD(P)_OxRdtase_dom_sf"/>
</dbReference>
<name>A0A4P6JLW4_KTERU</name>
<proteinExistence type="predicted"/>
<accession>A0A4P6JLW4</accession>
<evidence type="ECO:0000313" key="2">
    <source>
        <dbReference type="Proteomes" id="UP000290365"/>
    </source>
</evidence>
<sequence length="137" mass="15245">MKNLDVLMLRYNPLHTGAERDIVPYLSGEKARDPGIVAFKTAYFGNTLVPDLPPALGKDLPAVPDRYRFALSNPWIDVVLTGPENRLQIEQALQALERGPLSPHEYAEMKRFGELLAVPGQATQSVNLSGKHELLQR</sequence>
<dbReference type="OrthoDB" id="9783572at2"/>
<dbReference type="RefSeq" id="WP_129886824.1">
    <property type="nucleotide sequence ID" value="NZ_CP035758.1"/>
</dbReference>
<reference evidence="1 2" key="1">
    <citation type="submission" date="2019-01" db="EMBL/GenBank/DDBJ databases">
        <title>Ktedonosporobacter rubrisoli SCAWS-G2.</title>
        <authorList>
            <person name="Huang Y."/>
            <person name="Yan B."/>
        </authorList>
    </citation>
    <scope>NUCLEOTIDE SEQUENCE [LARGE SCALE GENOMIC DNA]</scope>
    <source>
        <strain evidence="1 2">SCAWS-G2</strain>
    </source>
</reference>
<organism evidence="1 2">
    <name type="scientific">Ktedonosporobacter rubrisoli</name>
    <dbReference type="NCBI Taxonomy" id="2509675"/>
    <lineage>
        <taxon>Bacteria</taxon>
        <taxon>Bacillati</taxon>
        <taxon>Chloroflexota</taxon>
        <taxon>Ktedonobacteria</taxon>
        <taxon>Ktedonobacterales</taxon>
        <taxon>Ktedonosporobacteraceae</taxon>
        <taxon>Ktedonosporobacter</taxon>
    </lineage>
</organism>
<keyword evidence="2" id="KW-1185">Reference proteome</keyword>
<dbReference type="EMBL" id="CP035758">
    <property type="protein sequence ID" value="QBD76229.1"/>
    <property type="molecule type" value="Genomic_DNA"/>
</dbReference>
<dbReference type="KEGG" id="kbs:EPA93_09475"/>
<dbReference type="SUPFAM" id="SSF51430">
    <property type="entry name" value="NAD(P)-linked oxidoreductase"/>
    <property type="match status" value="1"/>
</dbReference>
<protein>
    <submittedName>
        <fullName evidence="1">Uncharacterized protein</fullName>
    </submittedName>
</protein>